<gene>
    <name evidence="2" type="ORF">E6H05_09540</name>
</gene>
<feature type="transmembrane region" description="Helical" evidence="1">
    <location>
        <begin position="15"/>
        <end position="35"/>
    </location>
</feature>
<accession>A0A537IQH2</accession>
<organism evidence="2 3">
    <name type="scientific">Candidatus Segetimicrobium genomatis</name>
    <dbReference type="NCBI Taxonomy" id="2569760"/>
    <lineage>
        <taxon>Bacteria</taxon>
        <taxon>Bacillati</taxon>
        <taxon>Candidatus Sysuimicrobiota</taxon>
        <taxon>Candidatus Sysuimicrobiia</taxon>
        <taxon>Candidatus Sysuimicrobiales</taxon>
        <taxon>Candidatus Segetimicrobiaceae</taxon>
        <taxon>Candidatus Segetimicrobium</taxon>
    </lineage>
</organism>
<comment type="caution">
    <text evidence="2">The sequence shown here is derived from an EMBL/GenBank/DDBJ whole genome shotgun (WGS) entry which is preliminary data.</text>
</comment>
<reference evidence="2 3" key="1">
    <citation type="journal article" date="2019" name="Nat. Microbiol.">
        <title>Mediterranean grassland soil C-N compound turnover is dependent on rainfall and depth, and is mediated by genomically divergent microorganisms.</title>
        <authorList>
            <person name="Diamond S."/>
            <person name="Andeer P.F."/>
            <person name="Li Z."/>
            <person name="Crits-Christoph A."/>
            <person name="Burstein D."/>
            <person name="Anantharaman K."/>
            <person name="Lane K.R."/>
            <person name="Thomas B.C."/>
            <person name="Pan C."/>
            <person name="Northen T.R."/>
            <person name="Banfield J.F."/>
        </authorList>
    </citation>
    <scope>NUCLEOTIDE SEQUENCE [LARGE SCALE GENOMIC DNA]</scope>
    <source>
        <strain evidence="2">NP_8</strain>
    </source>
</reference>
<evidence type="ECO:0008006" key="4">
    <source>
        <dbReference type="Google" id="ProtNLM"/>
    </source>
</evidence>
<keyword evidence="1" id="KW-0812">Transmembrane</keyword>
<protein>
    <recommendedName>
        <fullName evidence="4">DUF4399 domain-containing protein</fullName>
    </recommendedName>
</protein>
<keyword evidence="1" id="KW-0472">Membrane</keyword>
<name>A0A537IQH2_9BACT</name>
<evidence type="ECO:0000256" key="1">
    <source>
        <dbReference type="SAM" id="Phobius"/>
    </source>
</evidence>
<dbReference type="AlphaFoldDB" id="A0A537IQH2"/>
<evidence type="ECO:0000313" key="3">
    <source>
        <dbReference type="Proteomes" id="UP000318834"/>
    </source>
</evidence>
<sequence>MLITAGTACSNEGPAASRAAVAAVMGFVLVVVAGCGMRGKPAAAPAVNQPRPRSTATLQILEPLPGSVLAGTKVRVRLALSGGRIIQETTTRLAPDEGHIHLLVDGQIVSMTYGLDQEVEVAKGAHLLQAEYVANDHFPFNPRVIVVSTIVVQ</sequence>
<keyword evidence="1" id="KW-1133">Transmembrane helix</keyword>
<proteinExistence type="predicted"/>
<dbReference type="Proteomes" id="UP000318834">
    <property type="component" value="Unassembled WGS sequence"/>
</dbReference>
<dbReference type="EMBL" id="VBAP01000069">
    <property type="protein sequence ID" value="TMI73591.1"/>
    <property type="molecule type" value="Genomic_DNA"/>
</dbReference>
<evidence type="ECO:0000313" key="2">
    <source>
        <dbReference type="EMBL" id="TMI73591.1"/>
    </source>
</evidence>